<comment type="caution">
    <text evidence="1">The sequence shown here is derived from an EMBL/GenBank/DDBJ whole genome shotgun (WGS) entry which is preliminary data.</text>
</comment>
<evidence type="ECO:0000313" key="1">
    <source>
        <dbReference type="EMBL" id="KUG09242.1"/>
    </source>
</evidence>
<accession>A0A0W8EKE2</accession>
<dbReference type="AlphaFoldDB" id="A0A0W8EKE2"/>
<sequence length="79" mass="9143">MVRYLQFRQPAGILLREAGFIDRTGCNIAVFTREVRKRRIPAIPGFLPRLSDISPLPWQLCIRGGWLPPLLPPDRLDYQ</sequence>
<organism evidence="1">
    <name type="scientific">hydrocarbon metagenome</name>
    <dbReference type="NCBI Taxonomy" id="938273"/>
    <lineage>
        <taxon>unclassified sequences</taxon>
        <taxon>metagenomes</taxon>
        <taxon>ecological metagenomes</taxon>
    </lineage>
</organism>
<protein>
    <submittedName>
        <fullName evidence="1">Uncharacterized protein</fullName>
    </submittedName>
</protein>
<reference evidence="1" key="1">
    <citation type="journal article" date="2015" name="Proc. Natl. Acad. Sci. U.S.A.">
        <title>Networks of energetic and metabolic interactions define dynamics in microbial communities.</title>
        <authorList>
            <person name="Embree M."/>
            <person name="Liu J.K."/>
            <person name="Al-Bassam M.M."/>
            <person name="Zengler K."/>
        </authorList>
    </citation>
    <scope>NUCLEOTIDE SEQUENCE</scope>
</reference>
<gene>
    <name evidence="1" type="ORF">ASZ90_016639</name>
</gene>
<name>A0A0W8EKE2_9ZZZZ</name>
<proteinExistence type="predicted"/>
<dbReference type="EMBL" id="LNQE01001753">
    <property type="protein sequence ID" value="KUG09242.1"/>
    <property type="molecule type" value="Genomic_DNA"/>
</dbReference>